<dbReference type="Proteomes" id="UP000185911">
    <property type="component" value="Unassembled WGS sequence"/>
</dbReference>
<reference evidence="2 3" key="1">
    <citation type="submission" date="2017-01" db="EMBL/GenBank/DDBJ databases">
        <title>Genome sequence of Rhodoferax antarcticus ANT.BR, a psychrophilic purple nonsulfur bacterium from an Antarctic microbial mat.</title>
        <authorList>
            <person name="Baker J."/>
            <person name="Riester C."/>
            <person name="Skinner B."/>
            <person name="Newell A."/>
            <person name="Swingley W."/>
            <person name="Madigan M."/>
            <person name="Jung D."/>
            <person name="Asao M."/>
            <person name="Chen M."/>
            <person name="Loughlin P."/>
            <person name="Pan H."/>
            <person name="Lin S."/>
            <person name="Li N."/>
            <person name="Shaw J."/>
            <person name="Prado M."/>
            <person name="Sherman C."/>
            <person name="Li X."/>
            <person name="Tang J."/>
            <person name="Blankenship R."/>
            <person name="Zhao T."/>
            <person name="Touchman J."/>
            <person name="Sattley M."/>
        </authorList>
    </citation>
    <scope>NUCLEOTIDE SEQUENCE [LARGE SCALE GENOMIC DNA]</scope>
    <source>
        <strain evidence="2 3">ANT.BR</strain>
    </source>
</reference>
<feature type="domain" description="DUF6969" evidence="1">
    <location>
        <begin position="2"/>
        <end position="103"/>
    </location>
</feature>
<dbReference type="AlphaFoldDB" id="A0A1Q8YKC6"/>
<dbReference type="STRING" id="81479.RA876_14730"/>
<dbReference type="EMBL" id="MSYM01000001">
    <property type="protein sequence ID" value="OLP08521.1"/>
    <property type="molecule type" value="Genomic_DNA"/>
</dbReference>
<keyword evidence="3" id="KW-1185">Reference proteome</keyword>
<sequence length="119" mass="14093">MYLAALSLSAKDEPLRWFTTNAWVTGKRMQSAKSVIALLDSFQVQTRCRLAPLGRWLSAMVQLFRPQREQLLRRRDLLMQRQCQRQVWAALCEDRRVDVISPCSAALPRRIRQFQRREF</sequence>
<name>A0A1Q8YKC6_9BURK</name>
<evidence type="ECO:0000313" key="2">
    <source>
        <dbReference type="EMBL" id="OLP08521.1"/>
    </source>
</evidence>
<gene>
    <name evidence="2" type="ORF">BLL52_0128</name>
</gene>
<accession>A0A1Q8YKC6</accession>
<organism evidence="2 3">
    <name type="scientific">Rhodoferax antarcticus ANT.BR</name>
    <dbReference type="NCBI Taxonomy" id="1111071"/>
    <lineage>
        <taxon>Bacteria</taxon>
        <taxon>Pseudomonadati</taxon>
        <taxon>Pseudomonadota</taxon>
        <taxon>Betaproteobacteria</taxon>
        <taxon>Burkholderiales</taxon>
        <taxon>Comamonadaceae</taxon>
        <taxon>Rhodoferax</taxon>
    </lineage>
</organism>
<proteinExistence type="predicted"/>
<comment type="caution">
    <text evidence="2">The sequence shown here is derived from an EMBL/GenBank/DDBJ whole genome shotgun (WGS) entry which is preliminary data.</text>
</comment>
<evidence type="ECO:0000313" key="3">
    <source>
        <dbReference type="Proteomes" id="UP000185911"/>
    </source>
</evidence>
<evidence type="ECO:0000259" key="1">
    <source>
        <dbReference type="Pfam" id="PF22308"/>
    </source>
</evidence>
<dbReference type="Pfam" id="PF22308">
    <property type="entry name" value="DUF6969"/>
    <property type="match status" value="1"/>
</dbReference>
<dbReference type="InterPro" id="IPR054242">
    <property type="entry name" value="DUF6969"/>
</dbReference>
<protein>
    <recommendedName>
        <fullName evidence="1">DUF6969 domain-containing protein</fullName>
    </recommendedName>
</protein>